<gene>
    <name evidence="1" type="ORF">BN1356_00158</name>
</gene>
<accession>A0A0E4CRU8</accession>
<organism evidence="1 2">
    <name type="scientific">Streptococcus varani</name>
    <dbReference type="NCBI Taxonomy" id="1608583"/>
    <lineage>
        <taxon>Bacteria</taxon>
        <taxon>Bacillati</taxon>
        <taxon>Bacillota</taxon>
        <taxon>Bacilli</taxon>
        <taxon>Lactobacillales</taxon>
        <taxon>Streptococcaceae</taxon>
        <taxon>Streptococcus</taxon>
    </lineage>
</organism>
<dbReference type="RefSeq" id="WP_093649541.1">
    <property type="nucleotide sequence ID" value="NZ_CTEN01000001.1"/>
</dbReference>
<dbReference type="STRING" id="1608583.BN1356_00158"/>
<evidence type="ECO:0000313" key="2">
    <source>
        <dbReference type="Proteomes" id="UP000198604"/>
    </source>
</evidence>
<reference evidence="2" key="1">
    <citation type="submission" date="2015-03" db="EMBL/GenBank/DDBJ databases">
        <authorList>
            <person name="Urmite Genomes"/>
        </authorList>
    </citation>
    <scope>NUCLEOTIDE SEQUENCE [LARGE SCALE GENOMIC DNA]</scope>
    <source>
        <strain evidence="2">FF10</strain>
    </source>
</reference>
<dbReference type="Proteomes" id="UP000198604">
    <property type="component" value="Unassembled WGS sequence"/>
</dbReference>
<sequence>MEIRQVSDSVAIYSDGQRLQVIHNLGDEFILDFDFQTEEVVNIDDLTTHVVGDIAPIFKVSGYCSRSGEDMYRLKWAIHQFEIFEQYLNDYQEDLLDWWQNPGGENGN</sequence>
<dbReference type="AlphaFoldDB" id="A0A0E4CRU8"/>
<dbReference type="EMBL" id="CTEN01000001">
    <property type="protein sequence ID" value="CQR23790.1"/>
    <property type="molecule type" value="Genomic_DNA"/>
</dbReference>
<name>A0A0E4CRU8_9STRE</name>
<proteinExistence type="predicted"/>
<keyword evidence="2" id="KW-1185">Reference proteome</keyword>
<protein>
    <submittedName>
        <fullName evidence="1">Uncharacterized protein</fullName>
    </submittedName>
</protein>
<evidence type="ECO:0000313" key="1">
    <source>
        <dbReference type="EMBL" id="CQR23790.1"/>
    </source>
</evidence>
<dbReference type="OrthoDB" id="2223141at2"/>